<name>A0A1G6IF53_9BACT</name>
<keyword evidence="1" id="KW-0472">Membrane</keyword>
<dbReference type="Proteomes" id="UP000199322">
    <property type="component" value="Unassembled WGS sequence"/>
</dbReference>
<dbReference type="AlphaFoldDB" id="A0A1G6IF53"/>
<evidence type="ECO:0000256" key="1">
    <source>
        <dbReference type="SAM" id="Phobius"/>
    </source>
</evidence>
<dbReference type="RefSeq" id="WP_091402260.1">
    <property type="nucleotide sequence ID" value="NZ_FMYV01000001.1"/>
</dbReference>
<reference evidence="2 3" key="1">
    <citation type="submission" date="2016-10" db="EMBL/GenBank/DDBJ databases">
        <authorList>
            <person name="de Groot N.N."/>
        </authorList>
    </citation>
    <scope>NUCLEOTIDE SEQUENCE [LARGE SCALE GENOMIC DNA]</scope>
    <source>
        <strain evidence="2 3">WG14</strain>
    </source>
</reference>
<proteinExistence type="predicted"/>
<dbReference type="STRING" id="28234.SAMN04488588_0353"/>
<accession>A0A1G6IF53</accession>
<keyword evidence="1" id="KW-1133">Transmembrane helix</keyword>
<dbReference type="EMBL" id="FMYV01000001">
    <property type="protein sequence ID" value="SDC05030.1"/>
    <property type="molecule type" value="Genomic_DNA"/>
</dbReference>
<protein>
    <recommendedName>
        <fullName evidence="4">3-dehydroquinate synthase</fullName>
    </recommendedName>
</protein>
<organism evidence="2 3">
    <name type="scientific">Geotoga petraea</name>
    <dbReference type="NCBI Taxonomy" id="28234"/>
    <lineage>
        <taxon>Bacteria</taxon>
        <taxon>Thermotogati</taxon>
        <taxon>Thermotogota</taxon>
        <taxon>Thermotogae</taxon>
        <taxon>Petrotogales</taxon>
        <taxon>Petrotogaceae</taxon>
        <taxon>Geotoga</taxon>
    </lineage>
</organism>
<keyword evidence="1" id="KW-0812">Transmembrane</keyword>
<feature type="transmembrane region" description="Helical" evidence="1">
    <location>
        <begin position="239"/>
        <end position="259"/>
    </location>
</feature>
<evidence type="ECO:0000313" key="3">
    <source>
        <dbReference type="Proteomes" id="UP000199322"/>
    </source>
</evidence>
<evidence type="ECO:0000313" key="2">
    <source>
        <dbReference type="EMBL" id="SDC05030.1"/>
    </source>
</evidence>
<keyword evidence="3" id="KW-1185">Reference proteome</keyword>
<evidence type="ECO:0008006" key="4">
    <source>
        <dbReference type="Google" id="ProtNLM"/>
    </source>
</evidence>
<gene>
    <name evidence="2" type="ORF">SAMN04488588_0353</name>
</gene>
<sequence>MKNYLYSTSFEKEINIFIEDNISKKILNKYQDYYSSLMVFESNLRDVFKIKNQKFIRSGKDAKSLDKFLDLSDKINKDNISNLICFGGNEVLSLAGYTYNSVGFNKNLLIFIPTNLKTMIVPPLKGSFNLNMNFQEDFLQVDGYPDFLYIDPLLITENPKLTDKKTFIYPFFLGYINESKYSDLTKNYVKRNNDLDFFDFINNGLSFSISLLSSYGYFPGDRIKSKIFRKNILFKNDIVEIDGFIFLFILFISYLNGFISIEKVEQFLSFLNYLGFNLTNLIKQVDVINNTKSTKDIIIEKGKCKQITITYQELKNHLEEFLIFLRGELF</sequence>